<accession>A0A386HRA2</accession>
<reference evidence="1 2" key="1">
    <citation type="submission" date="2018-09" db="EMBL/GenBank/DDBJ databases">
        <title>Arachidicoccus sp. nov., a bacterium isolated from soil.</title>
        <authorList>
            <person name="Weon H.-Y."/>
            <person name="Kwon S.-W."/>
            <person name="Lee S.A."/>
        </authorList>
    </citation>
    <scope>NUCLEOTIDE SEQUENCE [LARGE SCALE GENOMIC DNA]</scope>
    <source>
        <strain evidence="1 2">KIS59-12</strain>
    </source>
</reference>
<name>A0A386HRA2_9BACT</name>
<sequence length="140" mass="16008">MFTTDTTHGKTVKEIRAAEKAKKEAVLLQECEQLVTDKFGADKLAQWQKEYGDLFYLPVLDETETNIEAIAIMKPITRHILSYASTKMADGGLYDFLEAAMRECFIDGDNKILEDDEYFIPAANSFNKIIDQKKSNFLKR</sequence>
<dbReference type="EMBL" id="CP032489">
    <property type="protein sequence ID" value="AYD48202.1"/>
    <property type="molecule type" value="Genomic_DNA"/>
</dbReference>
<evidence type="ECO:0000313" key="1">
    <source>
        <dbReference type="EMBL" id="AYD48202.1"/>
    </source>
</evidence>
<evidence type="ECO:0000313" key="2">
    <source>
        <dbReference type="Proteomes" id="UP000266118"/>
    </source>
</evidence>
<dbReference type="RefSeq" id="WP_119988598.1">
    <property type="nucleotide sequence ID" value="NZ_CP032489.1"/>
</dbReference>
<proteinExistence type="predicted"/>
<dbReference type="OrthoDB" id="676222at2"/>
<dbReference type="Proteomes" id="UP000266118">
    <property type="component" value="Chromosome"/>
</dbReference>
<protein>
    <submittedName>
        <fullName evidence="1">Uncharacterized protein</fullName>
    </submittedName>
</protein>
<dbReference type="KEGG" id="ark:D6B99_11700"/>
<keyword evidence="2" id="KW-1185">Reference proteome</keyword>
<dbReference type="AlphaFoldDB" id="A0A386HRA2"/>
<gene>
    <name evidence="1" type="ORF">D6B99_11700</name>
</gene>
<organism evidence="1 2">
    <name type="scientific">Arachidicoccus soli</name>
    <dbReference type="NCBI Taxonomy" id="2341117"/>
    <lineage>
        <taxon>Bacteria</taxon>
        <taxon>Pseudomonadati</taxon>
        <taxon>Bacteroidota</taxon>
        <taxon>Chitinophagia</taxon>
        <taxon>Chitinophagales</taxon>
        <taxon>Chitinophagaceae</taxon>
        <taxon>Arachidicoccus</taxon>
    </lineage>
</organism>